<feature type="compositionally biased region" description="Basic and acidic residues" evidence="1">
    <location>
        <begin position="337"/>
        <end position="346"/>
    </location>
</feature>
<comment type="caution">
    <text evidence="4">The sequence shown here is derived from an EMBL/GenBank/DDBJ whole genome shotgun (WGS) entry which is preliminary data.</text>
</comment>
<feature type="transmembrane region" description="Helical" evidence="2">
    <location>
        <begin position="304"/>
        <end position="322"/>
    </location>
</feature>
<feature type="chain" id="PRO_5046104872" evidence="3">
    <location>
        <begin position="36"/>
        <end position="358"/>
    </location>
</feature>
<keyword evidence="2" id="KW-0472">Membrane</keyword>
<evidence type="ECO:0000313" key="5">
    <source>
        <dbReference type="Proteomes" id="UP001499954"/>
    </source>
</evidence>
<sequence>MKSFSRFAQRVGLGVMAALLASVAFQAALPQAASAAEDPAVTWSVTPADADGPDDRSWVEQSLDPGETRVEHLAVRNLGASEVTFALSAADGYFTETGRFNMLPASTPSTAAGLWIELPESVTVPANGTAVVPFTIAVPDRAVPGDYAAGVAASITSVGSDDGATIGIESRVGFRVLTRVVGELAPSLAIVDATSDYRISWNPFAPGRATVAFAVENTGNTRLSVTGQVEAAGGAAAFAPSDEAIELLPGDRREISVVLEDVWPLLLVPTRIAASVEVADAAGSWEPAPGAAESVSLTTWAPPLPQLVVLLALGLIVVALVARRRRSRREVADLVEQAREEGRREAWSTSPSSDRVDA</sequence>
<reference evidence="4 5" key="1">
    <citation type="journal article" date="2019" name="Int. J. Syst. Evol. Microbiol.">
        <title>The Global Catalogue of Microorganisms (GCM) 10K type strain sequencing project: providing services to taxonomists for standard genome sequencing and annotation.</title>
        <authorList>
            <consortium name="The Broad Institute Genomics Platform"/>
            <consortium name="The Broad Institute Genome Sequencing Center for Infectious Disease"/>
            <person name="Wu L."/>
            <person name="Ma J."/>
        </authorList>
    </citation>
    <scope>NUCLEOTIDE SEQUENCE [LARGE SCALE GENOMIC DNA]</scope>
    <source>
        <strain evidence="4 5">JCM 13584</strain>
    </source>
</reference>
<proteinExistence type="predicted"/>
<keyword evidence="5" id="KW-1185">Reference proteome</keyword>
<organism evidence="4 5">
    <name type="scientific">Agromyces allii</name>
    <dbReference type="NCBI Taxonomy" id="393607"/>
    <lineage>
        <taxon>Bacteria</taxon>
        <taxon>Bacillati</taxon>
        <taxon>Actinomycetota</taxon>
        <taxon>Actinomycetes</taxon>
        <taxon>Micrococcales</taxon>
        <taxon>Microbacteriaceae</taxon>
        <taxon>Agromyces</taxon>
    </lineage>
</organism>
<dbReference type="Proteomes" id="UP001499954">
    <property type="component" value="Unassembled WGS sequence"/>
</dbReference>
<dbReference type="EMBL" id="BAAAMK010000007">
    <property type="protein sequence ID" value="GAA1960318.1"/>
    <property type="molecule type" value="Genomic_DNA"/>
</dbReference>
<evidence type="ECO:0000256" key="1">
    <source>
        <dbReference type="SAM" id="MobiDB-lite"/>
    </source>
</evidence>
<feature type="region of interest" description="Disordered" evidence="1">
    <location>
        <begin position="337"/>
        <end position="358"/>
    </location>
</feature>
<feature type="signal peptide" evidence="3">
    <location>
        <begin position="1"/>
        <end position="35"/>
    </location>
</feature>
<gene>
    <name evidence="4" type="ORF">GCM10009717_28800</name>
</gene>
<keyword evidence="2" id="KW-1133">Transmembrane helix</keyword>
<name>A0ABN2QYG0_9MICO</name>
<dbReference type="RefSeq" id="WP_157415917.1">
    <property type="nucleotide sequence ID" value="NZ_BAAAMK010000007.1"/>
</dbReference>
<keyword evidence="2" id="KW-0812">Transmembrane</keyword>
<evidence type="ECO:0000256" key="2">
    <source>
        <dbReference type="SAM" id="Phobius"/>
    </source>
</evidence>
<evidence type="ECO:0000256" key="3">
    <source>
        <dbReference type="SAM" id="SignalP"/>
    </source>
</evidence>
<protein>
    <submittedName>
        <fullName evidence="4">DUF916 domain-containing protein</fullName>
    </submittedName>
</protein>
<accession>A0ABN2QYG0</accession>
<evidence type="ECO:0000313" key="4">
    <source>
        <dbReference type="EMBL" id="GAA1960318.1"/>
    </source>
</evidence>
<keyword evidence="3" id="KW-0732">Signal</keyword>
<feature type="compositionally biased region" description="Polar residues" evidence="1">
    <location>
        <begin position="347"/>
        <end position="358"/>
    </location>
</feature>